<protein>
    <recommendedName>
        <fullName evidence="3">Transposase</fullName>
    </recommendedName>
</protein>
<proteinExistence type="predicted"/>
<dbReference type="EMBL" id="BJWA01000046">
    <property type="protein sequence ID" value="GEL81922.1"/>
    <property type="molecule type" value="Genomic_DNA"/>
</dbReference>
<keyword evidence="2" id="KW-1185">Reference proteome</keyword>
<sequence>MAKYSFEFKLKIVQEYLEKKGSASYLSKKYGLKSNSSGPKMDQCLSRIW</sequence>
<gene>
    <name evidence="1" type="ORF">EMU01_30660</name>
</gene>
<dbReference type="SUPFAM" id="SSF48295">
    <property type="entry name" value="TrpR-like"/>
    <property type="match status" value="1"/>
</dbReference>
<name>A0ABQ0VGV4_ENTMU</name>
<organism evidence="1 2">
    <name type="scientific">Enterococcus mundtii</name>
    <dbReference type="NCBI Taxonomy" id="53346"/>
    <lineage>
        <taxon>Bacteria</taxon>
        <taxon>Bacillati</taxon>
        <taxon>Bacillota</taxon>
        <taxon>Bacilli</taxon>
        <taxon>Lactobacillales</taxon>
        <taxon>Enterococcaceae</taxon>
        <taxon>Enterococcus</taxon>
    </lineage>
</organism>
<evidence type="ECO:0000313" key="2">
    <source>
        <dbReference type="Proteomes" id="UP000321175"/>
    </source>
</evidence>
<reference evidence="1 2" key="1">
    <citation type="submission" date="2019-07" db="EMBL/GenBank/DDBJ databases">
        <title>Whole genome shotgun sequence of Enterococcus mundtii NBRC 100490.</title>
        <authorList>
            <person name="Hosoyama A."/>
            <person name="Uohara A."/>
            <person name="Ohji S."/>
            <person name="Ichikawa N."/>
        </authorList>
    </citation>
    <scope>NUCLEOTIDE SEQUENCE [LARGE SCALE GENOMIC DNA]</scope>
    <source>
        <strain evidence="1 2">NBRC 100490</strain>
    </source>
</reference>
<dbReference type="InterPro" id="IPR010921">
    <property type="entry name" value="Trp_repressor/repl_initiator"/>
</dbReference>
<comment type="caution">
    <text evidence="1">The sequence shown here is derived from an EMBL/GenBank/DDBJ whole genome shotgun (WGS) entry which is preliminary data.</text>
</comment>
<evidence type="ECO:0008006" key="3">
    <source>
        <dbReference type="Google" id="ProtNLM"/>
    </source>
</evidence>
<accession>A0ABQ0VGV4</accession>
<evidence type="ECO:0000313" key="1">
    <source>
        <dbReference type="EMBL" id="GEL81922.1"/>
    </source>
</evidence>
<dbReference type="Proteomes" id="UP000321175">
    <property type="component" value="Unassembled WGS sequence"/>
</dbReference>